<evidence type="ECO:0000313" key="3">
    <source>
        <dbReference type="EMBL" id="CAG8479273.1"/>
    </source>
</evidence>
<comment type="caution">
    <text evidence="3">The sequence shown here is derived from an EMBL/GenBank/DDBJ whole genome shotgun (WGS) entry which is preliminary data.</text>
</comment>
<proteinExistence type="predicted"/>
<evidence type="ECO:0000259" key="2">
    <source>
        <dbReference type="Pfam" id="PF00505"/>
    </source>
</evidence>
<dbReference type="AlphaFoldDB" id="A0A9N8WDJ7"/>
<evidence type="ECO:0000313" key="4">
    <source>
        <dbReference type="Proteomes" id="UP000789405"/>
    </source>
</evidence>
<dbReference type="SUPFAM" id="SSF47095">
    <property type="entry name" value="HMG-box"/>
    <property type="match status" value="1"/>
</dbReference>
<keyword evidence="1" id="KW-0175">Coiled coil</keyword>
<dbReference type="Gene3D" id="1.10.30.10">
    <property type="entry name" value="High mobility group box domain"/>
    <property type="match status" value="1"/>
</dbReference>
<protein>
    <submittedName>
        <fullName evidence="3">22058_t:CDS:1</fullName>
    </submittedName>
</protein>
<keyword evidence="4" id="KW-1185">Reference proteome</keyword>
<accession>A0A9N8WDJ7</accession>
<dbReference type="InterPro" id="IPR009071">
    <property type="entry name" value="HMG_box_dom"/>
</dbReference>
<dbReference type="Proteomes" id="UP000789405">
    <property type="component" value="Unassembled WGS sequence"/>
</dbReference>
<name>A0A9N8WDJ7_9GLOM</name>
<dbReference type="Pfam" id="PF00505">
    <property type="entry name" value="HMG_box"/>
    <property type="match status" value="1"/>
</dbReference>
<feature type="domain" description="HMG box" evidence="2">
    <location>
        <begin position="32"/>
        <end position="86"/>
    </location>
</feature>
<dbReference type="InterPro" id="IPR036910">
    <property type="entry name" value="HMG_box_dom_sf"/>
</dbReference>
<feature type="coiled-coil region" evidence="1">
    <location>
        <begin position="128"/>
        <end position="155"/>
    </location>
</feature>
<evidence type="ECO:0000256" key="1">
    <source>
        <dbReference type="SAM" id="Coils"/>
    </source>
</evidence>
<organism evidence="3 4">
    <name type="scientific">Dentiscutata erythropus</name>
    <dbReference type="NCBI Taxonomy" id="1348616"/>
    <lineage>
        <taxon>Eukaryota</taxon>
        <taxon>Fungi</taxon>
        <taxon>Fungi incertae sedis</taxon>
        <taxon>Mucoromycota</taxon>
        <taxon>Glomeromycotina</taxon>
        <taxon>Glomeromycetes</taxon>
        <taxon>Diversisporales</taxon>
        <taxon>Gigasporaceae</taxon>
        <taxon>Dentiscutata</taxon>
    </lineage>
</organism>
<dbReference type="EMBL" id="CAJVPY010000545">
    <property type="protein sequence ID" value="CAG8479273.1"/>
    <property type="molecule type" value="Genomic_DNA"/>
</dbReference>
<reference evidence="3" key="1">
    <citation type="submission" date="2021-06" db="EMBL/GenBank/DDBJ databases">
        <authorList>
            <person name="Kallberg Y."/>
            <person name="Tangrot J."/>
            <person name="Rosling A."/>
        </authorList>
    </citation>
    <scope>NUCLEOTIDE SEQUENCE</scope>
    <source>
        <strain evidence="3">MA453B</strain>
    </source>
</reference>
<dbReference type="OrthoDB" id="6247875at2759"/>
<gene>
    <name evidence="3" type="ORF">DERYTH_LOCUS1841</name>
</gene>
<sequence length="166" mass="19273">MTKRKVYKKHFNYNIDYSVITALHSSKLRRLRNSFIIYRTVIYYYLKVNNFTYSCSAVSKLASKLWKNESKNIKNVYKQLANEAKRSSKETGIVNCTESQSRISNTIINSPQDIATIVNDNTFSEGSRNSYTDLLANHYNQIQKLERKLSDTLKIIALMNKLIIEA</sequence>